<dbReference type="SUPFAM" id="SSF51351">
    <property type="entry name" value="Triosephosphate isomerase (TIM)"/>
    <property type="match status" value="1"/>
</dbReference>
<dbReference type="InterPro" id="IPR013785">
    <property type="entry name" value="Aldolase_TIM"/>
</dbReference>
<comment type="subcellular location">
    <subcellularLocation>
        <location evidence="4">Cytoplasm</location>
    </subcellularLocation>
</comment>
<dbReference type="InterPro" id="IPR020861">
    <property type="entry name" value="Triosephosphate_isomerase_AS"/>
</dbReference>
<comment type="caution">
    <text evidence="5">The sequence shown here is derived from an EMBL/GenBank/DDBJ whole genome shotgun (WGS) entry which is preliminary data.</text>
</comment>
<dbReference type="GO" id="GO:0019563">
    <property type="term" value="P:glycerol catabolic process"/>
    <property type="evidence" value="ECO:0007669"/>
    <property type="project" value="TreeGrafter"/>
</dbReference>
<gene>
    <name evidence="5" type="ORF">HNR75_002534</name>
</gene>
<dbReference type="PROSITE" id="PS51440">
    <property type="entry name" value="TIM_2"/>
    <property type="match status" value="1"/>
</dbReference>
<dbReference type="GO" id="GO:0004807">
    <property type="term" value="F:triose-phosphate isomerase activity"/>
    <property type="evidence" value="ECO:0007669"/>
    <property type="project" value="UniProtKB-UniRule"/>
</dbReference>
<comment type="similarity">
    <text evidence="2 4">Belongs to the triosephosphate isomerase family.</text>
</comment>
<dbReference type="UniPathway" id="UPA00109">
    <property type="reaction ID" value="UER00189"/>
</dbReference>
<dbReference type="AlphaFoldDB" id="A0A841GIT2"/>
<evidence type="ECO:0000313" key="5">
    <source>
        <dbReference type="EMBL" id="MBB6056596.1"/>
    </source>
</evidence>
<dbReference type="EMBL" id="JACHGR010000008">
    <property type="protein sequence ID" value="MBB6056596.1"/>
    <property type="molecule type" value="Genomic_DNA"/>
</dbReference>
<proteinExistence type="inferred from homology"/>
<sequence>MKQYWVGTSWKMNKTLAEALDFCEILQIHKNNIPNFIQPFVIPPFTTVREVTRQISQQEIRCLTGVQNMHFAEEGAFTGEISPRMVTETGATLVEIGHSERRAYFGETDITVNKKVHAALNHQLRPLVCVGDELSEKQWGASAETVIRQMKAALYQVAEQDVPKVILAYEPVWAIGDGGIPATAEEAAYVHDAMRQALITMYGAEIAEKVTLLYGGSVNLNNSLELISQQNIDGLFVGRSAWNANGFCALLDKVAQFLAQKP</sequence>
<evidence type="ECO:0000256" key="2">
    <source>
        <dbReference type="ARBA" id="ARBA00007422"/>
    </source>
</evidence>
<dbReference type="RefSeq" id="WP_188027314.1">
    <property type="nucleotide sequence ID" value="NZ_JACHGR010000008.1"/>
</dbReference>
<dbReference type="InterPro" id="IPR035990">
    <property type="entry name" value="TIM_sf"/>
</dbReference>
<comment type="pathway">
    <text evidence="4">Carbohydrate degradation; glycolysis; D-glyceraldehyde 3-phosphate from glycerone phosphate: step 1/1.</text>
</comment>
<keyword evidence="4" id="KW-0312">Gluconeogenesis</keyword>
<evidence type="ECO:0000313" key="6">
    <source>
        <dbReference type="Proteomes" id="UP000585721"/>
    </source>
</evidence>
<dbReference type="PROSITE" id="PS00171">
    <property type="entry name" value="TIM_1"/>
    <property type="match status" value="1"/>
</dbReference>
<protein>
    <recommendedName>
        <fullName evidence="4">Triosephosphate isomerase</fullName>
        <ecNumber evidence="4">5.3.1.1</ecNumber>
    </recommendedName>
</protein>
<dbReference type="CDD" id="cd00311">
    <property type="entry name" value="TIM"/>
    <property type="match status" value="1"/>
</dbReference>
<dbReference type="Gene3D" id="3.20.20.70">
    <property type="entry name" value="Aldolase class I"/>
    <property type="match status" value="1"/>
</dbReference>
<keyword evidence="4" id="KW-0324">Glycolysis</keyword>
<accession>A0A841GIT2</accession>
<dbReference type="GO" id="GO:0005829">
    <property type="term" value="C:cytosol"/>
    <property type="evidence" value="ECO:0007669"/>
    <property type="project" value="TreeGrafter"/>
</dbReference>
<dbReference type="GO" id="GO:0046166">
    <property type="term" value="P:glyceraldehyde-3-phosphate biosynthetic process"/>
    <property type="evidence" value="ECO:0007669"/>
    <property type="project" value="TreeGrafter"/>
</dbReference>
<comment type="pathway">
    <text evidence="4">Carbohydrate biosynthesis; gluconeogenesis.</text>
</comment>
<keyword evidence="4" id="KW-0963">Cytoplasm</keyword>
<dbReference type="NCBIfam" id="TIGR00419">
    <property type="entry name" value="tim"/>
    <property type="match status" value="1"/>
</dbReference>
<name>A0A841GIT2_9GAMM</name>
<dbReference type="PANTHER" id="PTHR21139">
    <property type="entry name" value="TRIOSEPHOSPHATE ISOMERASE"/>
    <property type="match status" value="1"/>
</dbReference>
<evidence type="ECO:0000256" key="1">
    <source>
        <dbReference type="ARBA" id="ARBA00004939"/>
    </source>
</evidence>
<dbReference type="GO" id="GO:0006096">
    <property type="term" value="P:glycolytic process"/>
    <property type="evidence" value="ECO:0007669"/>
    <property type="project" value="UniProtKB-UniRule"/>
</dbReference>
<dbReference type="EC" id="5.3.1.1" evidence="4"/>
<dbReference type="Pfam" id="PF00121">
    <property type="entry name" value="TIM"/>
    <property type="match status" value="1"/>
</dbReference>
<comment type="subunit">
    <text evidence="4">Homodimer.</text>
</comment>
<dbReference type="InterPro" id="IPR000652">
    <property type="entry name" value="Triosephosphate_isomerase"/>
</dbReference>
<keyword evidence="3 4" id="KW-0413">Isomerase</keyword>
<evidence type="ECO:0000256" key="3">
    <source>
        <dbReference type="ARBA" id="ARBA00023235"/>
    </source>
</evidence>
<dbReference type="GO" id="GO:0006094">
    <property type="term" value="P:gluconeogenesis"/>
    <property type="evidence" value="ECO:0007669"/>
    <property type="project" value="UniProtKB-UniPathway"/>
</dbReference>
<dbReference type="PANTHER" id="PTHR21139:SF42">
    <property type="entry name" value="TRIOSEPHOSPHATE ISOMERASE"/>
    <property type="match status" value="1"/>
</dbReference>
<evidence type="ECO:0000256" key="4">
    <source>
        <dbReference type="RuleBase" id="RU363013"/>
    </source>
</evidence>
<organism evidence="5 6">
    <name type="scientific">Tolumonas osonensis</name>
    <dbReference type="NCBI Taxonomy" id="675874"/>
    <lineage>
        <taxon>Bacteria</taxon>
        <taxon>Pseudomonadati</taxon>
        <taxon>Pseudomonadota</taxon>
        <taxon>Gammaproteobacteria</taxon>
        <taxon>Aeromonadales</taxon>
        <taxon>Aeromonadaceae</taxon>
        <taxon>Tolumonas</taxon>
    </lineage>
</organism>
<dbReference type="Proteomes" id="UP000585721">
    <property type="component" value="Unassembled WGS sequence"/>
</dbReference>
<keyword evidence="6" id="KW-1185">Reference proteome</keyword>
<dbReference type="UniPathway" id="UPA00138"/>
<comment type="catalytic activity">
    <reaction evidence="4">
        <text>D-glyceraldehyde 3-phosphate = dihydroxyacetone phosphate</text>
        <dbReference type="Rhea" id="RHEA:18585"/>
        <dbReference type="ChEBI" id="CHEBI:57642"/>
        <dbReference type="ChEBI" id="CHEBI:59776"/>
        <dbReference type="EC" id="5.3.1.1"/>
    </reaction>
</comment>
<reference evidence="5 6" key="1">
    <citation type="submission" date="2020-08" db="EMBL/GenBank/DDBJ databases">
        <title>Genomic Encyclopedia of Type Strains, Phase IV (KMG-IV): sequencing the most valuable type-strain genomes for metagenomic binning, comparative biology and taxonomic classification.</title>
        <authorList>
            <person name="Goeker M."/>
        </authorList>
    </citation>
    <scope>NUCLEOTIDE SEQUENCE [LARGE SCALE GENOMIC DNA]</scope>
    <source>
        <strain evidence="5 6">DSM 22975</strain>
    </source>
</reference>
<comment type="pathway">
    <text evidence="1">Carbohydrate metabolism; erythritol degradation.</text>
</comment>
<dbReference type="NCBIfam" id="NF000722">
    <property type="entry name" value="PRK00042.2-1"/>
    <property type="match status" value="1"/>
</dbReference>